<keyword evidence="2" id="KW-1133">Transmembrane helix</keyword>
<sequence length="214" mass="23184">MRRTEAAKQLGRFVREHRTDGARRLRQAGIWLMVGAVGTAFGMPVAIASVGTTDGAPGLAGLLLGVGLVGWGLGIWRLVQAFRTREQCFDIHERGFTHRVAGTATVIPWEDVAQASTSGGDGRPLADARGMGSTCEIRLHSGRRIRVDAFTEDLRDLAAVVHRAVHLGQFPRAGDADRTRPPRPSRRKGAPLRPGAAGRRRAGRRRSCRGGRGW</sequence>
<dbReference type="AlphaFoldDB" id="A0A4D4JR97"/>
<proteinExistence type="predicted"/>
<organism evidence="3 4">
    <name type="scientific">Streptomyces antimycoticus</name>
    <dbReference type="NCBI Taxonomy" id="68175"/>
    <lineage>
        <taxon>Bacteria</taxon>
        <taxon>Bacillati</taxon>
        <taxon>Actinomycetota</taxon>
        <taxon>Actinomycetes</taxon>
        <taxon>Kitasatosporales</taxon>
        <taxon>Streptomycetaceae</taxon>
        <taxon>Streptomyces</taxon>
        <taxon>Streptomyces violaceusniger group</taxon>
    </lineage>
</organism>
<feature type="transmembrane region" description="Helical" evidence="2">
    <location>
        <begin position="28"/>
        <end position="47"/>
    </location>
</feature>
<feature type="compositionally biased region" description="Basic residues" evidence="1">
    <location>
        <begin position="198"/>
        <end position="214"/>
    </location>
</feature>
<accession>A0A4D4JR97</accession>
<dbReference type="RefSeq" id="WP_228052346.1">
    <property type="nucleotide sequence ID" value="NZ_BJHV01000001.1"/>
</dbReference>
<feature type="region of interest" description="Disordered" evidence="1">
    <location>
        <begin position="171"/>
        <end position="214"/>
    </location>
</feature>
<comment type="caution">
    <text evidence="3">The sequence shown here is derived from an EMBL/GenBank/DDBJ whole genome shotgun (WGS) entry which is preliminary data.</text>
</comment>
<name>A0A4D4JR97_9ACTN</name>
<evidence type="ECO:0000313" key="3">
    <source>
        <dbReference type="EMBL" id="GDY39215.1"/>
    </source>
</evidence>
<evidence type="ECO:0000256" key="1">
    <source>
        <dbReference type="SAM" id="MobiDB-lite"/>
    </source>
</evidence>
<evidence type="ECO:0000313" key="4">
    <source>
        <dbReference type="Proteomes" id="UP000299290"/>
    </source>
</evidence>
<dbReference type="EMBL" id="BJHV01000001">
    <property type="protein sequence ID" value="GDY39215.1"/>
    <property type="molecule type" value="Genomic_DNA"/>
</dbReference>
<gene>
    <name evidence="3" type="ORF">SANT12839_000970</name>
</gene>
<keyword evidence="4" id="KW-1185">Reference proteome</keyword>
<keyword evidence="2" id="KW-0472">Membrane</keyword>
<protein>
    <submittedName>
        <fullName evidence="3">Uncharacterized protein</fullName>
    </submittedName>
</protein>
<reference evidence="3 4" key="1">
    <citation type="journal article" date="2020" name="Int. J. Syst. Evol. Microbiol.">
        <title>Reclassification of Streptomyces castelarensis and Streptomyces sporoclivatus as later heterotypic synonyms of Streptomyces antimycoticus.</title>
        <authorList>
            <person name="Komaki H."/>
            <person name="Tamura T."/>
        </authorList>
    </citation>
    <scope>NUCLEOTIDE SEQUENCE [LARGE SCALE GENOMIC DNA]</scope>
    <source>
        <strain evidence="3 4">NBRC 12839</strain>
    </source>
</reference>
<feature type="transmembrane region" description="Helical" evidence="2">
    <location>
        <begin position="59"/>
        <end position="79"/>
    </location>
</feature>
<dbReference type="Proteomes" id="UP000299290">
    <property type="component" value="Unassembled WGS sequence"/>
</dbReference>
<evidence type="ECO:0000256" key="2">
    <source>
        <dbReference type="SAM" id="Phobius"/>
    </source>
</evidence>
<keyword evidence="2" id="KW-0812">Transmembrane</keyword>
<feature type="compositionally biased region" description="Basic residues" evidence="1">
    <location>
        <begin position="181"/>
        <end position="190"/>
    </location>
</feature>